<evidence type="ECO:0000256" key="10">
    <source>
        <dbReference type="ARBA" id="ARBA00023209"/>
    </source>
</evidence>
<gene>
    <name evidence="14" type="primary">GPAT4</name>
    <name evidence="14" type="ORF">ECANGB1_594</name>
</gene>
<dbReference type="PANTHER" id="PTHR23063">
    <property type="entry name" value="PHOSPHOLIPID ACYLTRANSFERASE"/>
    <property type="match status" value="1"/>
</dbReference>
<keyword evidence="12" id="KW-0012">Acyltransferase</keyword>
<proteinExistence type="inferred from homology"/>
<dbReference type="EMBL" id="LWDP01000017">
    <property type="protein sequence ID" value="ORD94524.1"/>
    <property type="molecule type" value="Genomic_DNA"/>
</dbReference>
<dbReference type="SMART" id="SM00563">
    <property type="entry name" value="PlsC"/>
    <property type="match status" value="1"/>
</dbReference>
<comment type="pathway">
    <text evidence="2">Lipid metabolism.</text>
</comment>
<evidence type="ECO:0000256" key="5">
    <source>
        <dbReference type="ARBA" id="ARBA00022679"/>
    </source>
</evidence>
<keyword evidence="10" id="KW-0594">Phospholipid biosynthesis</keyword>
<dbReference type="AlphaFoldDB" id="A0A1Y1S7V3"/>
<comment type="subcellular location">
    <subcellularLocation>
        <location evidence="1">Membrane</location>
    </subcellularLocation>
</comment>
<dbReference type="PANTHER" id="PTHR23063:SF2">
    <property type="entry name" value="GLYCEROL-3-PHOSPHATE ACYLTRANSFERASE 4, ISOFORM D-RELATED"/>
    <property type="match status" value="1"/>
</dbReference>
<evidence type="ECO:0000256" key="8">
    <source>
        <dbReference type="ARBA" id="ARBA00023098"/>
    </source>
</evidence>
<organism evidence="14 15">
    <name type="scientific">Enterospora canceri</name>
    <dbReference type="NCBI Taxonomy" id="1081671"/>
    <lineage>
        <taxon>Eukaryota</taxon>
        <taxon>Fungi</taxon>
        <taxon>Fungi incertae sedis</taxon>
        <taxon>Microsporidia</taxon>
        <taxon>Enterocytozoonidae</taxon>
        <taxon>Enterospora</taxon>
    </lineage>
</organism>
<accession>A0A1Y1S7V3</accession>
<dbReference type="GO" id="GO:0005783">
    <property type="term" value="C:endoplasmic reticulum"/>
    <property type="evidence" value="ECO:0007669"/>
    <property type="project" value="TreeGrafter"/>
</dbReference>
<evidence type="ECO:0000313" key="15">
    <source>
        <dbReference type="Proteomes" id="UP000192639"/>
    </source>
</evidence>
<evidence type="ECO:0000256" key="1">
    <source>
        <dbReference type="ARBA" id="ARBA00004370"/>
    </source>
</evidence>
<dbReference type="GO" id="GO:0016020">
    <property type="term" value="C:membrane"/>
    <property type="evidence" value="ECO:0007669"/>
    <property type="project" value="UniProtKB-SubCell"/>
</dbReference>
<evidence type="ECO:0000256" key="4">
    <source>
        <dbReference type="ARBA" id="ARBA00022516"/>
    </source>
</evidence>
<evidence type="ECO:0000256" key="12">
    <source>
        <dbReference type="ARBA" id="ARBA00023315"/>
    </source>
</evidence>
<keyword evidence="9" id="KW-0472">Membrane</keyword>
<dbReference type="OrthoDB" id="202234at2759"/>
<keyword evidence="11" id="KW-1208">Phospholipid metabolism</keyword>
<evidence type="ECO:0000256" key="3">
    <source>
        <dbReference type="ARBA" id="ARBA00008655"/>
    </source>
</evidence>
<keyword evidence="8" id="KW-0443">Lipid metabolism</keyword>
<evidence type="ECO:0000259" key="13">
    <source>
        <dbReference type="SMART" id="SM00563"/>
    </source>
</evidence>
<dbReference type="VEuPathDB" id="MicrosporidiaDB:ECANGB1_594"/>
<keyword evidence="15" id="KW-1185">Reference proteome</keyword>
<reference evidence="14 15" key="1">
    <citation type="journal article" date="2017" name="Environ. Microbiol.">
        <title>Decay of the glycolytic pathway and adaptation to intranuclear parasitism within Enterocytozoonidae microsporidia.</title>
        <authorList>
            <person name="Wiredu Boakye D."/>
            <person name="Jaroenlak P."/>
            <person name="Prachumwat A."/>
            <person name="Williams T.A."/>
            <person name="Bateman K.S."/>
            <person name="Itsathitphaisarn O."/>
            <person name="Sritunyalucksana K."/>
            <person name="Paszkiewicz K.H."/>
            <person name="Moore K.A."/>
            <person name="Stentiford G.D."/>
            <person name="Williams B.A."/>
        </authorList>
    </citation>
    <scope>NUCLEOTIDE SEQUENCE [LARGE SCALE GENOMIC DNA]</scope>
    <source>
        <strain evidence="14 15">GB1</strain>
    </source>
</reference>
<dbReference type="GO" id="GO:0019432">
    <property type="term" value="P:triglyceride biosynthetic process"/>
    <property type="evidence" value="ECO:0007669"/>
    <property type="project" value="TreeGrafter"/>
</dbReference>
<evidence type="ECO:0000313" key="14">
    <source>
        <dbReference type="EMBL" id="ORD94524.1"/>
    </source>
</evidence>
<evidence type="ECO:0000256" key="9">
    <source>
        <dbReference type="ARBA" id="ARBA00023136"/>
    </source>
</evidence>
<dbReference type="InterPro" id="IPR045252">
    <property type="entry name" value="LPCAT1-like"/>
</dbReference>
<comment type="caution">
    <text evidence="14">The sequence shown here is derived from an EMBL/GenBank/DDBJ whole genome shotgun (WGS) entry which is preliminary data.</text>
</comment>
<sequence length="327" mass="38224">MKLFAFVLGLRTKHYGNKHKISDPHVYVCNHTSFLDFIVLSSYKFHHAVLSEYHGGVFGFLFNFIISKNGSVCFKRAEKKDKIGLKEKIVKHIRKNKAPMLIFPEGTCVNNKASVLFQKGAFELDTIVVPVALKYKKVLADPYWNRRKHGFLAHLLYLITRWRIDVEVHWMAPVKLNHCENPTSFSHRIKRTISERGQLKNTNWSGYFKSQLIHTDLDIMKVAVKNVFVALHQNTFFDYRLLDAKNRHEYLRIYTTNKIDSTTKVHFGSVSYEQFYSECCNEFLRIKSLPKQKRELVLEKILIKCDGLRENRNASICTCINECTILE</sequence>
<dbReference type="Proteomes" id="UP000192639">
    <property type="component" value="Unassembled WGS sequence"/>
</dbReference>
<dbReference type="GO" id="GO:0008654">
    <property type="term" value="P:phospholipid biosynthetic process"/>
    <property type="evidence" value="ECO:0007669"/>
    <property type="project" value="UniProtKB-KW"/>
</dbReference>
<dbReference type="SUPFAM" id="SSF69593">
    <property type="entry name" value="Glycerol-3-phosphate (1)-acyltransferase"/>
    <property type="match status" value="1"/>
</dbReference>
<evidence type="ECO:0000256" key="2">
    <source>
        <dbReference type="ARBA" id="ARBA00005189"/>
    </source>
</evidence>
<keyword evidence="5" id="KW-0808">Transferase</keyword>
<feature type="domain" description="Phospholipid/glycerol acyltransferase" evidence="13">
    <location>
        <begin position="25"/>
        <end position="136"/>
    </location>
</feature>
<evidence type="ECO:0000256" key="7">
    <source>
        <dbReference type="ARBA" id="ARBA00022989"/>
    </source>
</evidence>
<dbReference type="InterPro" id="IPR002123">
    <property type="entry name" value="Plipid/glycerol_acylTrfase"/>
</dbReference>
<dbReference type="CDD" id="cd07991">
    <property type="entry name" value="LPLAT_LPCAT1-like"/>
    <property type="match status" value="1"/>
</dbReference>
<name>A0A1Y1S7V3_9MICR</name>
<evidence type="ECO:0000256" key="6">
    <source>
        <dbReference type="ARBA" id="ARBA00022692"/>
    </source>
</evidence>
<comment type="similarity">
    <text evidence="3">Belongs to the 1-acyl-sn-glycerol-3-phosphate acyltransferase family.</text>
</comment>
<keyword evidence="4" id="KW-0444">Lipid biosynthesis</keyword>
<keyword evidence="6" id="KW-0812">Transmembrane</keyword>
<keyword evidence="7" id="KW-1133">Transmembrane helix</keyword>
<protein>
    <submittedName>
        <fullName evidence="14">GPAT4</fullName>
    </submittedName>
</protein>
<evidence type="ECO:0000256" key="11">
    <source>
        <dbReference type="ARBA" id="ARBA00023264"/>
    </source>
</evidence>
<dbReference type="Pfam" id="PF01553">
    <property type="entry name" value="Acyltransferase"/>
    <property type="match status" value="1"/>
</dbReference>
<dbReference type="GO" id="GO:0004366">
    <property type="term" value="F:glycerol-3-phosphate O-acyltransferase activity"/>
    <property type="evidence" value="ECO:0007669"/>
    <property type="project" value="TreeGrafter"/>
</dbReference>